<evidence type="ECO:0000256" key="2">
    <source>
        <dbReference type="ARBA" id="ARBA00023015"/>
    </source>
</evidence>
<reference evidence="5 6" key="1">
    <citation type="journal article" date="2012" name="J. Bacteriol.">
        <title>Genome Sequence of the Protease-Producing Bacterium Rheinheimera nanhaiensis E407-8T, Isolated from Deep-Sea Sediment of the South China Sea.</title>
        <authorList>
            <person name="Zhang X.-Y."/>
            <person name="Zhang Y.-J."/>
            <person name="Qin Q.-L."/>
            <person name="Xie B.-B."/>
            <person name="Chen X.-L."/>
            <person name="Zhou B.-C."/>
            <person name="Zhang Y.-Z."/>
        </authorList>
    </citation>
    <scope>NUCLEOTIDE SEQUENCE [LARGE SCALE GENOMIC DNA]</scope>
    <source>
        <strain evidence="5 6">E407-8</strain>
    </source>
</reference>
<dbReference type="PROSITE" id="PS50931">
    <property type="entry name" value="HTH_LYSR"/>
    <property type="match status" value="1"/>
</dbReference>
<dbReference type="Gene3D" id="3.40.190.290">
    <property type="match status" value="1"/>
</dbReference>
<dbReference type="SUPFAM" id="SSF53850">
    <property type="entry name" value="Periplasmic binding protein-like II"/>
    <property type="match status" value="1"/>
</dbReference>
<feature type="domain" description="HTH lysR-type" evidence="4">
    <location>
        <begin position="4"/>
        <end position="61"/>
    </location>
</feature>
<dbReference type="RefSeq" id="WP_008219250.1">
    <property type="nucleotide sequence ID" value="NZ_BAFK01000004.1"/>
</dbReference>
<dbReference type="InterPro" id="IPR036388">
    <property type="entry name" value="WH-like_DNA-bd_sf"/>
</dbReference>
<evidence type="ECO:0000259" key="4">
    <source>
        <dbReference type="PROSITE" id="PS50931"/>
    </source>
</evidence>
<dbReference type="Pfam" id="PF00126">
    <property type="entry name" value="HTH_1"/>
    <property type="match status" value="1"/>
</dbReference>
<protein>
    <recommendedName>
        <fullName evidence="4">HTH lysR-type domain-containing protein</fullName>
    </recommendedName>
</protein>
<dbReference type="STRING" id="562729.RNAN_0951"/>
<comment type="similarity">
    <text evidence="1">Belongs to the LysR transcriptional regulatory family.</text>
</comment>
<keyword evidence="3" id="KW-0804">Transcription</keyword>
<evidence type="ECO:0000256" key="3">
    <source>
        <dbReference type="ARBA" id="ARBA00023163"/>
    </source>
</evidence>
<dbReference type="EMBL" id="BAFK01000004">
    <property type="protein sequence ID" value="GAB57980.1"/>
    <property type="molecule type" value="Genomic_DNA"/>
</dbReference>
<name>I1DVA2_9GAMM</name>
<evidence type="ECO:0000313" key="6">
    <source>
        <dbReference type="Proteomes" id="UP000004374"/>
    </source>
</evidence>
<accession>I1DVA2</accession>
<dbReference type="GO" id="GO:0003700">
    <property type="term" value="F:DNA-binding transcription factor activity"/>
    <property type="evidence" value="ECO:0007669"/>
    <property type="project" value="InterPro"/>
</dbReference>
<dbReference type="Gene3D" id="1.10.10.10">
    <property type="entry name" value="Winged helix-like DNA-binding domain superfamily/Winged helix DNA-binding domain"/>
    <property type="match status" value="1"/>
</dbReference>
<organism evidence="5 6">
    <name type="scientific">Rheinheimera nanhaiensis E407-8</name>
    <dbReference type="NCBI Taxonomy" id="562729"/>
    <lineage>
        <taxon>Bacteria</taxon>
        <taxon>Pseudomonadati</taxon>
        <taxon>Pseudomonadota</taxon>
        <taxon>Gammaproteobacteria</taxon>
        <taxon>Chromatiales</taxon>
        <taxon>Chromatiaceae</taxon>
        <taxon>Rheinheimera</taxon>
    </lineage>
</organism>
<evidence type="ECO:0000256" key="1">
    <source>
        <dbReference type="ARBA" id="ARBA00009437"/>
    </source>
</evidence>
<dbReference type="GO" id="GO:0000976">
    <property type="term" value="F:transcription cis-regulatory region binding"/>
    <property type="evidence" value="ECO:0007669"/>
    <property type="project" value="TreeGrafter"/>
</dbReference>
<dbReference type="AlphaFoldDB" id="I1DVA2"/>
<comment type="caution">
    <text evidence="5">The sequence shown here is derived from an EMBL/GenBank/DDBJ whole genome shotgun (WGS) entry which is preliminary data.</text>
</comment>
<dbReference type="OrthoDB" id="5964649at2"/>
<sequence length="301" mass="33351">MNKVTLKQWQMFLAVVKYGGFAQAGEKLFKSTSSVHHSVSKLEEMLNVSLLKVEGRKTLLTSHGKKILSFVEKLLSDANNLESYVSGLTGLQDLNIKIAIDELFPIGILRSVLQSSSSELSLKQLEITQVSTASFDDDYHSDVVLSVLNSAASGYSVKSVVSVCYVAVVGTKNSAFDNTNVISTNALHQHIEIKVDREAAINSADVSVNNHCWTVDKLSSAIELVCEGIGFAWLPYPDVQHLIAEGKLRKIVFFDQPNTREVDFYLNVRQDFGLKPGVESIVHHFKSFDSSYKLEQMTLCE</sequence>
<dbReference type="InterPro" id="IPR000847">
    <property type="entry name" value="LysR_HTH_N"/>
</dbReference>
<dbReference type="Proteomes" id="UP000004374">
    <property type="component" value="Unassembled WGS sequence"/>
</dbReference>
<dbReference type="PANTHER" id="PTHR30126">
    <property type="entry name" value="HTH-TYPE TRANSCRIPTIONAL REGULATOR"/>
    <property type="match status" value="1"/>
</dbReference>
<evidence type="ECO:0000313" key="5">
    <source>
        <dbReference type="EMBL" id="GAB57980.1"/>
    </source>
</evidence>
<dbReference type="SUPFAM" id="SSF46785">
    <property type="entry name" value="Winged helix' DNA-binding domain"/>
    <property type="match status" value="1"/>
</dbReference>
<keyword evidence="2" id="KW-0805">Transcription regulation</keyword>
<proteinExistence type="inferred from homology"/>
<gene>
    <name evidence="5" type="ORF">RNAN_0951</name>
</gene>
<keyword evidence="6" id="KW-1185">Reference proteome</keyword>
<dbReference type="PANTHER" id="PTHR30126:SF88">
    <property type="entry name" value="TRANSCRIPTIONAL REGULATOR-RELATED"/>
    <property type="match status" value="1"/>
</dbReference>
<dbReference type="InterPro" id="IPR036390">
    <property type="entry name" value="WH_DNA-bd_sf"/>
</dbReference>